<dbReference type="SUPFAM" id="SSF52540">
    <property type="entry name" value="P-loop containing nucleoside triphosphate hydrolases"/>
    <property type="match status" value="1"/>
</dbReference>
<dbReference type="GeneTree" id="ENSGT00940000158562"/>
<evidence type="ECO:0000313" key="4">
    <source>
        <dbReference type="Ensembl" id="ENSSPAP00000004713.1"/>
    </source>
</evidence>
<dbReference type="InterPro" id="IPR027417">
    <property type="entry name" value="P-loop_NTPase"/>
</dbReference>
<evidence type="ECO:0000256" key="1">
    <source>
        <dbReference type="ARBA" id="ARBA00022741"/>
    </source>
</evidence>
<keyword evidence="2 3" id="KW-0342">GTP-binding</keyword>
<sequence>MDSSHRDRIMETHCELDRLLTAKELQDVVLLVFANKQDVHSAASVEEVTELLQLHKLCSGRCWHIQGCDARSGKGLHEGLDWLSRELRAAHF</sequence>
<name>A0A3B4Z7G0_9TELE</name>
<dbReference type="STRING" id="144197.ENSSPAP00000004713"/>
<dbReference type="Pfam" id="PF00025">
    <property type="entry name" value="Arf"/>
    <property type="match status" value="1"/>
</dbReference>
<evidence type="ECO:0000256" key="3">
    <source>
        <dbReference type="PIRSR" id="PIRSR606689-1"/>
    </source>
</evidence>
<keyword evidence="1 3" id="KW-0547">Nucleotide-binding</keyword>
<dbReference type="InterPro" id="IPR024156">
    <property type="entry name" value="Small_GTPase_ARF"/>
</dbReference>
<accession>A0A3B4Z7G0</accession>
<dbReference type="InterPro" id="IPR006689">
    <property type="entry name" value="Small_GTPase_ARF/SAR"/>
</dbReference>
<dbReference type="GO" id="GO:0005525">
    <property type="term" value="F:GTP binding"/>
    <property type="evidence" value="ECO:0007669"/>
    <property type="project" value="UniProtKB-KW"/>
</dbReference>
<reference evidence="4" key="1">
    <citation type="submission" date="2023-09" db="UniProtKB">
        <authorList>
            <consortium name="Ensembl"/>
        </authorList>
    </citation>
    <scope>IDENTIFICATION</scope>
</reference>
<dbReference type="Gene3D" id="3.40.50.300">
    <property type="entry name" value="P-loop containing nucleotide triphosphate hydrolases"/>
    <property type="match status" value="1"/>
</dbReference>
<dbReference type="Ensembl" id="ENSSPAT00000004808.1">
    <property type="protein sequence ID" value="ENSSPAP00000004713.1"/>
    <property type="gene ID" value="ENSSPAG00000003661.1"/>
</dbReference>
<protein>
    <submittedName>
        <fullName evidence="4">Uncharacterized protein</fullName>
    </submittedName>
</protein>
<dbReference type="GO" id="GO:0003924">
    <property type="term" value="F:GTPase activity"/>
    <property type="evidence" value="ECO:0007669"/>
    <property type="project" value="InterPro"/>
</dbReference>
<evidence type="ECO:0000256" key="2">
    <source>
        <dbReference type="ARBA" id="ARBA00023134"/>
    </source>
</evidence>
<proteinExistence type="predicted"/>
<dbReference type="PANTHER" id="PTHR11711">
    <property type="entry name" value="ADP RIBOSYLATION FACTOR-RELATED"/>
    <property type="match status" value="1"/>
</dbReference>
<feature type="binding site" evidence="3">
    <location>
        <begin position="35"/>
        <end position="38"/>
    </location>
    <ligand>
        <name>GTP</name>
        <dbReference type="ChEBI" id="CHEBI:37565"/>
    </ligand>
</feature>
<organism evidence="4">
    <name type="scientific">Stegastes partitus</name>
    <name type="common">bicolor damselfish</name>
    <dbReference type="NCBI Taxonomy" id="144197"/>
    <lineage>
        <taxon>Eukaryota</taxon>
        <taxon>Metazoa</taxon>
        <taxon>Chordata</taxon>
        <taxon>Craniata</taxon>
        <taxon>Vertebrata</taxon>
        <taxon>Euteleostomi</taxon>
        <taxon>Actinopterygii</taxon>
        <taxon>Neopterygii</taxon>
        <taxon>Teleostei</taxon>
        <taxon>Neoteleostei</taxon>
        <taxon>Acanthomorphata</taxon>
        <taxon>Ovalentaria</taxon>
        <taxon>Pomacentridae</taxon>
        <taxon>Stegastes</taxon>
    </lineage>
</organism>
<dbReference type="AlphaFoldDB" id="A0A3B4Z7G0"/>